<comment type="similarity">
    <text evidence="3">Belongs to the HAD-like hydrolase superfamily. SerB family.</text>
</comment>
<dbReference type="SFLD" id="SFLDS00003">
    <property type="entry name" value="Haloacid_Dehalogenase"/>
    <property type="match status" value="1"/>
</dbReference>
<dbReference type="InterPro" id="IPR023214">
    <property type="entry name" value="HAD_sf"/>
</dbReference>
<evidence type="ECO:0000313" key="15">
    <source>
        <dbReference type="EMBL" id="SEH95727.1"/>
    </source>
</evidence>
<dbReference type="Proteomes" id="UP000198988">
    <property type="component" value="Unassembled WGS sequence"/>
</dbReference>
<evidence type="ECO:0000256" key="12">
    <source>
        <dbReference type="ARBA" id="ARBA00048138"/>
    </source>
</evidence>
<dbReference type="CDD" id="cd07500">
    <property type="entry name" value="HAD_PSP"/>
    <property type="match status" value="1"/>
</dbReference>
<dbReference type="InterPro" id="IPR004469">
    <property type="entry name" value="PSP"/>
</dbReference>
<evidence type="ECO:0000256" key="14">
    <source>
        <dbReference type="PIRSR" id="PIRSR604469-1"/>
    </source>
</evidence>
<dbReference type="SUPFAM" id="SSF56784">
    <property type="entry name" value="HAD-like"/>
    <property type="match status" value="1"/>
</dbReference>
<evidence type="ECO:0000256" key="7">
    <source>
        <dbReference type="ARBA" id="ARBA00022723"/>
    </source>
</evidence>
<keyword evidence="6" id="KW-0028">Amino-acid biosynthesis</keyword>
<dbReference type="NCBIfam" id="TIGR00338">
    <property type="entry name" value="serB"/>
    <property type="match status" value="1"/>
</dbReference>
<evidence type="ECO:0000256" key="8">
    <source>
        <dbReference type="ARBA" id="ARBA00022801"/>
    </source>
</evidence>
<dbReference type="InterPro" id="IPR050582">
    <property type="entry name" value="HAD-like_SerB"/>
</dbReference>
<dbReference type="PANTHER" id="PTHR43344">
    <property type="entry name" value="PHOSPHOSERINE PHOSPHATASE"/>
    <property type="match status" value="1"/>
</dbReference>
<keyword evidence="8" id="KW-0378">Hydrolase</keyword>
<evidence type="ECO:0000313" key="16">
    <source>
        <dbReference type="Proteomes" id="UP000198988"/>
    </source>
</evidence>
<protein>
    <recommendedName>
        <fullName evidence="5">Phosphoserine phosphatase</fullName>
        <ecNumber evidence="4">3.1.3.3</ecNumber>
    </recommendedName>
    <alternativeName>
        <fullName evidence="11">O-phosphoserine phosphohydrolase</fullName>
    </alternativeName>
</protein>
<evidence type="ECO:0000256" key="11">
    <source>
        <dbReference type="ARBA" id="ARBA00031693"/>
    </source>
</evidence>
<evidence type="ECO:0000256" key="10">
    <source>
        <dbReference type="ARBA" id="ARBA00023299"/>
    </source>
</evidence>
<keyword evidence="7" id="KW-0479">Metal-binding</keyword>
<name>A0A1H6MD79_9GAMM</name>
<dbReference type="SFLD" id="SFLDG01137">
    <property type="entry name" value="C1.6.1:_Phosphoserine_Phosphat"/>
    <property type="match status" value="1"/>
</dbReference>
<keyword evidence="9" id="KW-0460">Magnesium</keyword>
<evidence type="ECO:0000256" key="3">
    <source>
        <dbReference type="ARBA" id="ARBA00009184"/>
    </source>
</evidence>
<dbReference type="GO" id="GO:0000287">
    <property type="term" value="F:magnesium ion binding"/>
    <property type="evidence" value="ECO:0007669"/>
    <property type="project" value="TreeGrafter"/>
</dbReference>
<dbReference type="Gene3D" id="3.40.50.1000">
    <property type="entry name" value="HAD superfamily/HAD-like"/>
    <property type="match status" value="1"/>
</dbReference>
<feature type="active site" description="Proton donor" evidence="14">
    <location>
        <position position="93"/>
    </location>
</feature>
<dbReference type="PANTHER" id="PTHR43344:SF2">
    <property type="entry name" value="PHOSPHOSERINE PHOSPHATASE"/>
    <property type="match status" value="1"/>
</dbReference>
<comment type="pathway">
    <text evidence="2">Amino-acid biosynthesis; L-serine biosynthesis; L-serine from 3-phospho-D-glycerate: step 3/3.</text>
</comment>
<proteinExistence type="inferred from homology"/>
<dbReference type="GO" id="GO:0005737">
    <property type="term" value="C:cytoplasm"/>
    <property type="evidence" value="ECO:0007669"/>
    <property type="project" value="TreeGrafter"/>
</dbReference>
<dbReference type="UniPathway" id="UPA00135">
    <property type="reaction ID" value="UER00198"/>
</dbReference>
<organism evidence="15 16">
    <name type="scientific">Bathymodiolus azoricus thioautotrophic gill symbiont</name>
    <dbReference type="NCBI Taxonomy" id="235205"/>
    <lineage>
        <taxon>Bacteria</taxon>
        <taxon>Pseudomonadati</taxon>
        <taxon>Pseudomonadota</taxon>
        <taxon>Gammaproteobacteria</taxon>
        <taxon>sulfur-oxidizing symbionts</taxon>
    </lineage>
</organism>
<accession>A0A1H6MD79</accession>
<dbReference type="SFLD" id="SFLDG01136">
    <property type="entry name" value="C1.6:_Phosphoserine_Phosphatas"/>
    <property type="match status" value="1"/>
</dbReference>
<sequence>MDDTIYIYINSLGCARVKSLLMNTIILHTQDLVIANKMADAVGVEFESRATHFRFSMDKKINIAPLREALGVDINYLPAFDFSKAGLFVSDMDSTLINIECIDEIADFVNLKAQVAAITKRAMQGELDFNASLIERAALLKGLDVSVLNQVYTERLGVSSGGRELIQFFKTQGIKTAVVSGGFKYFTQRLAQDIGLDHDHANELTIKNNQLTGKVDGDIVNATTKAEFVTQLCRQYQISLSQAIVAGDGANDLEMMKIAGLSVAYHAKPIVAKQANIVIDFGGLDIMIDFFDG</sequence>
<reference evidence="16" key="1">
    <citation type="submission" date="2016-06" db="EMBL/GenBank/DDBJ databases">
        <authorList>
            <person name="Petersen J."/>
            <person name="Sayavedra L."/>
        </authorList>
    </citation>
    <scope>NUCLEOTIDE SEQUENCE [LARGE SCALE GENOMIC DNA]</scope>
    <source>
        <strain evidence="16">BazSymA</strain>
    </source>
</reference>
<keyword evidence="10" id="KW-0718">Serine biosynthesis</keyword>
<evidence type="ECO:0000256" key="5">
    <source>
        <dbReference type="ARBA" id="ARBA00015196"/>
    </source>
</evidence>
<dbReference type="GO" id="GO:0036424">
    <property type="term" value="F:L-phosphoserine phosphatase activity"/>
    <property type="evidence" value="ECO:0007669"/>
    <property type="project" value="InterPro"/>
</dbReference>
<dbReference type="AlphaFoldDB" id="A0A1H6MD79"/>
<dbReference type="InterPro" id="IPR036412">
    <property type="entry name" value="HAD-like_sf"/>
</dbReference>
<dbReference type="EC" id="3.1.3.3" evidence="4"/>
<comment type="catalytic activity">
    <reaction evidence="13">
        <text>O-phospho-D-serine + H2O = D-serine + phosphate</text>
        <dbReference type="Rhea" id="RHEA:24873"/>
        <dbReference type="ChEBI" id="CHEBI:15377"/>
        <dbReference type="ChEBI" id="CHEBI:35247"/>
        <dbReference type="ChEBI" id="CHEBI:43474"/>
        <dbReference type="ChEBI" id="CHEBI:58680"/>
        <dbReference type="EC" id="3.1.3.3"/>
    </reaction>
</comment>
<evidence type="ECO:0000256" key="4">
    <source>
        <dbReference type="ARBA" id="ARBA00012640"/>
    </source>
</evidence>
<comment type="catalytic activity">
    <reaction evidence="12">
        <text>O-phospho-L-serine + H2O = L-serine + phosphate</text>
        <dbReference type="Rhea" id="RHEA:21208"/>
        <dbReference type="ChEBI" id="CHEBI:15377"/>
        <dbReference type="ChEBI" id="CHEBI:33384"/>
        <dbReference type="ChEBI" id="CHEBI:43474"/>
        <dbReference type="ChEBI" id="CHEBI:57524"/>
        <dbReference type="EC" id="3.1.3.3"/>
    </reaction>
</comment>
<dbReference type="Pfam" id="PF00702">
    <property type="entry name" value="Hydrolase"/>
    <property type="match status" value="1"/>
</dbReference>
<evidence type="ECO:0000256" key="2">
    <source>
        <dbReference type="ARBA" id="ARBA00005135"/>
    </source>
</evidence>
<evidence type="ECO:0000256" key="13">
    <source>
        <dbReference type="ARBA" id="ARBA00048523"/>
    </source>
</evidence>
<dbReference type="GO" id="GO:0006564">
    <property type="term" value="P:L-serine biosynthetic process"/>
    <property type="evidence" value="ECO:0007669"/>
    <property type="project" value="UniProtKB-KW"/>
</dbReference>
<evidence type="ECO:0000256" key="1">
    <source>
        <dbReference type="ARBA" id="ARBA00001946"/>
    </source>
</evidence>
<dbReference type="EMBL" id="CDSC02000364">
    <property type="protein sequence ID" value="SEH95727.1"/>
    <property type="molecule type" value="Genomic_DNA"/>
</dbReference>
<evidence type="ECO:0000256" key="6">
    <source>
        <dbReference type="ARBA" id="ARBA00022605"/>
    </source>
</evidence>
<comment type="cofactor">
    <cofactor evidence="1">
        <name>Mg(2+)</name>
        <dbReference type="ChEBI" id="CHEBI:18420"/>
    </cofactor>
</comment>
<gene>
    <name evidence="15" type="ORF">BAZSYMA_ACONTIG00251_4</name>
</gene>
<evidence type="ECO:0000256" key="9">
    <source>
        <dbReference type="ARBA" id="ARBA00022842"/>
    </source>
</evidence>
<feature type="active site" description="Nucleophile" evidence="14">
    <location>
        <position position="91"/>
    </location>
</feature>
<dbReference type="NCBIfam" id="TIGR01488">
    <property type="entry name" value="HAD-SF-IB"/>
    <property type="match status" value="1"/>
</dbReference>
<dbReference type="SFLD" id="SFLDF00029">
    <property type="entry name" value="phosphoserine_phosphatase"/>
    <property type="match status" value="1"/>
</dbReference>